<feature type="chain" id="PRO_5039228869" evidence="1">
    <location>
        <begin position="30"/>
        <end position="388"/>
    </location>
</feature>
<keyword evidence="3" id="KW-1185">Reference proteome</keyword>
<sequence length="388" mass="43939">MRNEAILMFQKIGVLAMVPVLVAAAPAYAEWHGNAHIENVEVTGSYLTDDTSEAGLKKAREEAHKDALRLATEKAGVFVQSYSKTHNQVLTEDEIQSISGNILAVQNESYATSKTDDGYTLVTCHLTAYIQLDQVDLNQAIQQINIEGENRELKAVIEGLKHSQGKAGELPYGTAYFQKFAQNSSLLKKVCDVGYDVDSVSYDKATGLIRYNRFTRAVDDDQLYAFHVELSYPDNTERIYKITKITEKPFQATELKFKKARETMLPIATYSTDDYYRRLVCKQLQLPEYAHLKQPGWGPIPLLEPPLYTDKLNMKRIDGMLYCSLADTEDGLANLLFPSFAVRYDPQRKVLEEADILYTDSWIPARTEYLAAIPYLDFLYHDGDLENP</sequence>
<accession>C9KQC8</accession>
<protein>
    <submittedName>
        <fullName evidence="2">Uncharacterized protein</fullName>
    </submittedName>
</protein>
<dbReference type="HOGENOM" id="CLU_711365_0_0_9"/>
<reference evidence="2" key="1">
    <citation type="submission" date="2009-09" db="EMBL/GenBank/DDBJ databases">
        <authorList>
            <person name="Weinstock G."/>
            <person name="Sodergren E."/>
            <person name="Clifton S."/>
            <person name="Fulton L."/>
            <person name="Fulton B."/>
            <person name="Courtney L."/>
            <person name="Fronick C."/>
            <person name="Harrison M."/>
            <person name="Strong C."/>
            <person name="Farmer C."/>
            <person name="Delahaunty K."/>
            <person name="Markovic C."/>
            <person name="Hall O."/>
            <person name="Minx P."/>
            <person name="Tomlinson C."/>
            <person name="Mitreva M."/>
            <person name="Nelson J."/>
            <person name="Hou S."/>
            <person name="Wollam A."/>
            <person name="Pepin K.H."/>
            <person name="Johnson M."/>
            <person name="Bhonagiri V."/>
            <person name="Nash W.E."/>
            <person name="Warren W."/>
            <person name="Chinwalla A."/>
            <person name="Mardis E.R."/>
            <person name="Wilson R.K."/>
        </authorList>
    </citation>
    <scope>NUCLEOTIDE SEQUENCE [LARGE SCALE GENOMIC DNA]</scope>
    <source>
        <strain evidence="2">DSM 20544</strain>
    </source>
</reference>
<evidence type="ECO:0000313" key="2">
    <source>
        <dbReference type="EMBL" id="EEX67919.1"/>
    </source>
</evidence>
<gene>
    <name evidence="2" type="ORF">MITSMUL_05443</name>
</gene>
<keyword evidence="1" id="KW-0732">Signal</keyword>
<evidence type="ECO:0000256" key="1">
    <source>
        <dbReference type="SAM" id="SignalP"/>
    </source>
</evidence>
<feature type="signal peptide" evidence="1">
    <location>
        <begin position="1"/>
        <end position="29"/>
    </location>
</feature>
<dbReference type="PATRIC" id="fig|500635.8.peg.2051"/>
<name>C9KQC8_9FIRM</name>
<dbReference type="Proteomes" id="UP000003671">
    <property type="component" value="Unassembled WGS sequence"/>
</dbReference>
<dbReference type="InterPro" id="IPR038180">
    <property type="entry name" value="FlgT_N_sf"/>
</dbReference>
<organism evidence="2 3">
    <name type="scientific">Mitsuokella multacida DSM 20544</name>
    <dbReference type="NCBI Taxonomy" id="500635"/>
    <lineage>
        <taxon>Bacteria</taxon>
        <taxon>Bacillati</taxon>
        <taxon>Bacillota</taxon>
        <taxon>Negativicutes</taxon>
        <taxon>Selenomonadales</taxon>
        <taxon>Selenomonadaceae</taxon>
        <taxon>Mitsuokella</taxon>
    </lineage>
</organism>
<dbReference type="AlphaFoldDB" id="C9KQC8"/>
<comment type="caution">
    <text evidence="2">The sequence shown here is derived from an EMBL/GenBank/DDBJ whole genome shotgun (WGS) entry which is preliminary data.</text>
</comment>
<dbReference type="STRING" id="500635.MITSMUL_05443"/>
<dbReference type="Gene3D" id="3.30.1660.40">
    <property type="entry name" value="FlgT, N-terminal domain"/>
    <property type="match status" value="1"/>
</dbReference>
<evidence type="ECO:0000313" key="3">
    <source>
        <dbReference type="Proteomes" id="UP000003671"/>
    </source>
</evidence>
<proteinExistence type="predicted"/>
<dbReference type="eggNOG" id="COG0457">
    <property type="taxonomic scope" value="Bacteria"/>
</dbReference>
<dbReference type="EMBL" id="ABWK02000023">
    <property type="protein sequence ID" value="EEX67919.1"/>
    <property type="molecule type" value="Genomic_DNA"/>
</dbReference>